<sequence>MESVPEELKYLQPYLQRSQELQSREPVVSYYAKYYAAKLALSKGPKNKNTEKFVISLLDELETAKQQIGANEAITNDLVGYAHIENFGLKVFENADNEDRAGRASKKTAKTFLAASVFLELLKTFGDIDPDVAGKIKYAKWKATDIIKAIKEGRAPVPGPPGGEDTQMEDSDVPTDIVPDSTPPAGASDPSQPFITHFPSPPSNFTAAIPPTSPQQDNLPSTTGFSVPDNTPPSVTPTFPQGDQSFPPPVNASSTADVSVPTFSISKPAPAPYQPVVSPAPTPTRQEIPAAVAPQQNLGPADMAKAQKLAKFAISALTYDDVKTARENLLKALDTLGYNQSNNFGF</sequence>
<evidence type="ECO:0000256" key="3">
    <source>
        <dbReference type="ARBA" id="ARBA00007895"/>
    </source>
</evidence>
<dbReference type="InterPro" id="IPR044538">
    <property type="entry name" value="Vta1-like"/>
</dbReference>
<dbReference type="Gene3D" id="1.20.5.420">
    <property type="entry name" value="Immunoglobulin FC, subunit C"/>
    <property type="match status" value="1"/>
</dbReference>
<dbReference type="InterPro" id="IPR041212">
    <property type="entry name" value="Vta1_C"/>
</dbReference>
<comment type="similarity">
    <text evidence="3">Belongs to the VTA1 family.</text>
</comment>
<feature type="domain" description="Vta1 C-terminal" evidence="11">
    <location>
        <begin position="301"/>
        <end position="336"/>
    </location>
</feature>
<feature type="compositionally biased region" description="Polar residues" evidence="9">
    <location>
        <begin position="214"/>
        <end position="229"/>
    </location>
</feature>
<keyword evidence="13" id="KW-1185">Reference proteome</keyword>
<dbReference type="GO" id="GO:0015031">
    <property type="term" value="P:protein transport"/>
    <property type="evidence" value="ECO:0007669"/>
    <property type="project" value="UniProtKB-KW"/>
</dbReference>
<organism evidence="12 13">
    <name type="scientific">Umbelopsis vinacea</name>
    <dbReference type="NCBI Taxonomy" id="44442"/>
    <lineage>
        <taxon>Eukaryota</taxon>
        <taxon>Fungi</taxon>
        <taxon>Fungi incertae sedis</taxon>
        <taxon>Mucoromycota</taxon>
        <taxon>Mucoromycotina</taxon>
        <taxon>Umbelopsidomycetes</taxon>
        <taxon>Umbelopsidales</taxon>
        <taxon>Umbelopsidaceae</taxon>
        <taxon>Umbelopsis</taxon>
    </lineage>
</organism>
<keyword evidence="8" id="KW-0472">Membrane</keyword>
<protein>
    <recommendedName>
        <fullName evidence="14">DUF605-domain-containing protein</fullName>
    </recommendedName>
</protein>
<dbReference type="GO" id="GO:0032511">
    <property type="term" value="P:late endosome to vacuole transport via multivesicular body sorting pathway"/>
    <property type="evidence" value="ECO:0007669"/>
    <property type="project" value="InterPro"/>
</dbReference>
<evidence type="ECO:0000256" key="9">
    <source>
        <dbReference type="SAM" id="MobiDB-lite"/>
    </source>
</evidence>
<feature type="region of interest" description="Disordered" evidence="9">
    <location>
        <begin position="152"/>
        <end position="256"/>
    </location>
</feature>
<dbReference type="Proteomes" id="UP000612746">
    <property type="component" value="Unassembled WGS sequence"/>
</dbReference>
<accession>A0A8H7PJY0</accession>
<evidence type="ECO:0000259" key="10">
    <source>
        <dbReference type="Pfam" id="PF04652"/>
    </source>
</evidence>
<evidence type="ECO:0000256" key="2">
    <source>
        <dbReference type="ARBA" id="ARBA00004496"/>
    </source>
</evidence>
<evidence type="ECO:0000313" key="12">
    <source>
        <dbReference type="EMBL" id="KAG2175301.1"/>
    </source>
</evidence>
<dbReference type="AlphaFoldDB" id="A0A8H7PJY0"/>
<evidence type="ECO:0000256" key="5">
    <source>
        <dbReference type="ARBA" id="ARBA00022490"/>
    </source>
</evidence>
<dbReference type="InterPro" id="IPR023175">
    <property type="entry name" value="Vta1/CALS_N_sf"/>
</dbReference>
<keyword evidence="5" id="KW-0963">Cytoplasm</keyword>
<comment type="caution">
    <text evidence="12">The sequence shown here is derived from an EMBL/GenBank/DDBJ whole genome shotgun (WGS) entry which is preliminary data.</text>
</comment>
<evidence type="ECO:0000259" key="11">
    <source>
        <dbReference type="Pfam" id="PF18097"/>
    </source>
</evidence>
<dbReference type="InterPro" id="IPR039431">
    <property type="entry name" value="Vta1/CALS_N"/>
</dbReference>
<evidence type="ECO:0000256" key="1">
    <source>
        <dbReference type="ARBA" id="ARBA00004481"/>
    </source>
</evidence>
<gene>
    <name evidence="12" type="ORF">INT44_007789</name>
</gene>
<dbReference type="Gene3D" id="1.25.40.270">
    <property type="entry name" value="Vacuolar protein sorting-associated protein vta1"/>
    <property type="match status" value="1"/>
</dbReference>
<dbReference type="EMBL" id="JAEPRA010000015">
    <property type="protein sequence ID" value="KAG2175301.1"/>
    <property type="molecule type" value="Genomic_DNA"/>
</dbReference>
<dbReference type="GO" id="GO:0005771">
    <property type="term" value="C:multivesicular body"/>
    <property type="evidence" value="ECO:0007669"/>
    <property type="project" value="TreeGrafter"/>
</dbReference>
<evidence type="ECO:0000256" key="8">
    <source>
        <dbReference type="ARBA" id="ARBA00023136"/>
    </source>
</evidence>
<keyword evidence="6" id="KW-0967">Endosome</keyword>
<dbReference type="Pfam" id="PF04652">
    <property type="entry name" value="Vta1"/>
    <property type="match status" value="1"/>
</dbReference>
<keyword evidence="7" id="KW-0653">Protein transport</keyword>
<feature type="domain" description="Vta1/callose synthase N-terminal" evidence="10">
    <location>
        <begin position="11"/>
        <end position="152"/>
    </location>
</feature>
<evidence type="ECO:0008006" key="14">
    <source>
        <dbReference type="Google" id="ProtNLM"/>
    </source>
</evidence>
<comment type="subcellular location">
    <subcellularLocation>
        <location evidence="2">Cytoplasm</location>
    </subcellularLocation>
    <subcellularLocation>
        <location evidence="1">Endosome membrane</location>
        <topology evidence="1">Peripheral membrane protein</topology>
    </subcellularLocation>
</comment>
<evidence type="ECO:0000256" key="6">
    <source>
        <dbReference type="ARBA" id="ARBA00022753"/>
    </source>
</evidence>
<dbReference type="PANTHER" id="PTHR46009">
    <property type="entry name" value="VACUOLAR PROTEIN SORTING-ASSOCIATED PROTEIN VTA1 HOMOLOG"/>
    <property type="match status" value="1"/>
</dbReference>
<reference evidence="12" key="1">
    <citation type="submission" date="2020-12" db="EMBL/GenBank/DDBJ databases">
        <title>Metabolic potential, ecology and presence of endohyphal bacteria is reflected in genomic diversity of Mucoromycotina.</title>
        <authorList>
            <person name="Muszewska A."/>
            <person name="Okrasinska A."/>
            <person name="Steczkiewicz K."/>
            <person name="Drgas O."/>
            <person name="Orlowska M."/>
            <person name="Perlinska-Lenart U."/>
            <person name="Aleksandrzak-Piekarczyk T."/>
            <person name="Szatraj K."/>
            <person name="Zielenkiewicz U."/>
            <person name="Pilsyk S."/>
            <person name="Malc E."/>
            <person name="Mieczkowski P."/>
            <person name="Kruszewska J.S."/>
            <person name="Biernat P."/>
            <person name="Pawlowska J."/>
        </authorList>
    </citation>
    <scope>NUCLEOTIDE SEQUENCE</scope>
    <source>
        <strain evidence="12">WA0000051536</strain>
    </source>
</reference>
<dbReference type="Pfam" id="PF18097">
    <property type="entry name" value="Vta1_C"/>
    <property type="match status" value="1"/>
</dbReference>
<evidence type="ECO:0000313" key="13">
    <source>
        <dbReference type="Proteomes" id="UP000612746"/>
    </source>
</evidence>
<dbReference type="OrthoDB" id="391137at2759"/>
<proteinExistence type="inferred from homology"/>
<evidence type="ECO:0000256" key="4">
    <source>
        <dbReference type="ARBA" id="ARBA00022448"/>
    </source>
</evidence>
<keyword evidence="4" id="KW-0813">Transport</keyword>
<dbReference type="GO" id="GO:0010008">
    <property type="term" value="C:endosome membrane"/>
    <property type="evidence" value="ECO:0007669"/>
    <property type="project" value="UniProtKB-SubCell"/>
</dbReference>
<dbReference type="PANTHER" id="PTHR46009:SF1">
    <property type="entry name" value="VACUOLAR PROTEIN SORTING-ASSOCIATED PROTEIN VTA1 HOMOLOG"/>
    <property type="match status" value="1"/>
</dbReference>
<name>A0A8H7PJY0_9FUNG</name>
<evidence type="ECO:0000256" key="7">
    <source>
        <dbReference type="ARBA" id="ARBA00022927"/>
    </source>
</evidence>